<gene>
    <name evidence="8" type="ordered locus">Q7A_1421</name>
</gene>
<evidence type="ECO:0000256" key="2">
    <source>
        <dbReference type="ARBA" id="ARBA00022475"/>
    </source>
</evidence>
<dbReference type="InterPro" id="IPR038731">
    <property type="entry name" value="RgtA/B/C-like"/>
</dbReference>
<dbReference type="GO" id="GO:0016763">
    <property type="term" value="F:pentosyltransferase activity"/>
    <property type="evidence" value="ECO:0007669"/>
    <property type="project" value="TreeGrafter"/>
</dbReference>
<accession>I1XIN2</accession>
<dbReference type="AlphaFoldDB" id="I1XIN2"/>
<keyword evidence="9" id="KW-1185">Reference proteome</keyword>
<dbReference type="OrthoDB" id="136232at2"/>
<evidence type="ECO:0000313" key="9">
    <source>
        <dbReference type="Proteomes" id="UP000009144"/>
    </source>
</evidence>
<dbReference type="eggNOG" id="COG1807">
    <property type="taxonomic scope" value="Bacteria"/>
</dbReference>
<dbReference type="STRING" id="754476.Q7A_1421"/>
<evidence type="ECO:0000313" key="8">
    <source>
        <dbReference type="EMBL" id="AFI84251.1"/>
    </source>
</evidence>
<evidence type="ECO:0000256" key="6">
    <source>
        <dbReference type="ARBA" id="ARBA00022989"/>
    </source>
</evidence>
<dbReference type="Proteomes" id="UP000009144">
    <property type="component" value="Chromosome"/>
</dbReference>
<dbReference type="PANTHER" id="PTHR33908">
    <property type="entry name" value="MANNOSYLTRANSFERASE YKCB-RELATED"/>
    <property type="match status" value="1"/>
</dbReference>
<keyword evidence="6" id="KW-1133">Transmembrane helix</keyword>
<evidence type="ECO:0000256" key="7">
    <source>
        <dbReference type="ARBA" id="ARBA00023136"/>
    </source>
</evidence>
<sequence length="408" mass="46225">MKDTLMTPYAKNTLYIVLIALALRLLWLLLIPVIPVSDSVMYHEFAKSISSGNGYAFPAGNLTAYWPVGTPAIYAFLYTLFGESFFVIAVFNLIVGLLTLVLMMALARLWFNEQTAYIVGILYAIWPSQIQFTTILASETIFNVFILLGLFFWYRSQSNTLSNWIIGTIFFVAATYVRPIALLIPFILIGLSFLRGFDFKQLFSSSIIIVITMTILIAPWAARNYDLFDEFVLISTNGGPVFWMGNNPDSTGEYMPLPKDLEFDSETERADYFKSEAIKHIKEEPGIFAKRLAKRFVDYFRSENIGVNWNIEGIKQQGLDKTVLPLKLMSSGYWIFLVLLAIYGGIRIIRSDGFYNAITTTPIIALISYNTALHTIIASGDRYHFPIIPFVGLLAAYALFRMKSRIET</sequence>
<dbReference type="InterPro" id="IPR050297">
    <property type="entry name" value="LipidA_mod_glycosyltrf_83"/>
</dbReference>
<protein>
    <submittedName>
        <fullName evidence="8">Glycosyl transferase</fullName>
    </submittedName>
</protein>
<comment type="subcellular location">
    <subcellularLocation>
        <location evidence="1">Cell membrane</location>
        <topology evidence="1">Multi-pass membrane protein</topology>
    </subcellularLocation>
</comment>
<keyword evidence="4 8" id="KW-0808">Transferase</keyword>
<keyword evidence="2" id="KW-1003">Cell membrane</keyword>
<keyword evidence="7" id="KW-0472">Membrane</keyword>
<evidence type="ECO:0000256" key="4">
    <source>
        <dbReference type="ARBA" id="ARBA00022679"/>
    </source>
</evidence>
<dbReference type="PANTHER" id="PTHR33908:SF11">
    <property type="entry name" value="MEMBRANE PROTEIN"/>
    <property type="match status" value="1"/>
</dbReference>
<reference evidence="8 9" key="2">
    <citation type="journal article" date="2013" name="Int. J. Syst. Evol. Microbiol.">
        <title>Methylophaga nitratireducenticrescens sp. nov. and Methylophaga frappieri sp. nov., isolated from the biofilm of the methanol-fed denitrification system treating the seawater at the Montreal Biodome.</title>
        <authorList>
            <person name="Villeneuve C."/>
            <person name="Martineau C."/>
            <person name="Mauffrey F."/>
            <person name="Villemur R."/>
        </authorList>
    </citation>
    <scope>NUCLEOTIDE SEQUENCE [LARGE SCALE GENOMIC DNA]</scope>
    <source>
        <strain evidence="8 9">JAM1</strain>
    </source>
</reference>
<dbReference type="Pfam" id="PF13231">
    <property type="entry name" value="PMT_2"/>
    <property type="match status" value="1"/>
</dbReference>
<dbReference type="KEGG" id="mej:Q7A_1421"/>
<organism evidence="8 9">
    <name type="scientific">Methylophaga nitratireducenticrescens</name>
    <dbReference type="NCBI Taxonomy" id="754476"/>
    <lineage>
        <taxon>Bacteria</taxon>
        <taxon>Pseudomonadati</taxon>
        <taxon>Pseudomonadota</taxon>
        <taxon>Gammaproteobacteria</taxon>
        <taxon>Thiotrichales</taxon>
        <taxon>Piscirickettsiaceae</taxon>
        <taxon>Methylophaga</taxon>
    </lineage>
</organism>
<keyword evidence="3" id="KW-0328">Glycosyltransferase</keyword>
<keyword evidence="5" id="KW-0812">Transmembrane</keyword>
<dbReference type="RefSeq" id="WP_014706624.1">
    <property type="nucleotide sequence ID" value="NC_017857.3"/>
</dbReference>
<dbReference type="GO" id="GO:0005886">
    <property type="term" value="C:plasma membrane"/>
    <property type="evidence" value="ECO:0007669"/>
    <property type="project" value="UniProtKB-SubCell"/>
</dbReference>
<evidence type="ECO:0000256" key="5">
    <source>
        <dbReference type="ARBA" id="ARBA00022692"/>
    </source>
</evidence>
<reference evidence="8 9" key="1">
    <citation type="journal article" date="2012" name="J. Bacteriol.">
        <title>Complete genome sequences of Methylophaga sp. strain JAM1 and Methylophaga sp. strain JAM7.</title>
        <authorList>
            <person name="Villeneuve C."/>
            <person name="Martineau C."/>
            <person name="Mauffrey F."/>
            <person name="Villemur R."/>
        </authorList>
    </citation>
    <scope>NUCLEOTIDE SEQUENCE [LARGE SCALE GENOMIC DNA]</scope>
    <source>
        <strain evidence="8 9">JAM1</strain>
    </source>
</reference>
<dbReference type="GO" id="GO:0009103">
    <property type="term" value="P:lipopolysaccharide biosynthetic process"/>
    <property type="evidence" value="ECO:0007669"/>
    <property type="project" value="UniProtKB-ARBA"/>
</dbReference>
<dbReference type="PATRIC" id="fig|754476.3.peg.1405"/>
<dbReference type="EMBL" id="CP003390">
    <property type="protein sequence ID" value="AFI84251.1"/>
    <property type="molecule type" value="Genomic_DNA"/>
</dbReference>
<proteinExistence type="predicted"/>
<dbReference type="HOGENOM" id="CLU_048081_1_0_6"/>
<evidence type="ECO:0000256" key="1">
    <source>
        <dbReference type="ARBA" id="ARBA00004651"/>
    </source>
</evidence>
<evidence type="ECO:0000256" key="3">
    <source>
        <dbReference type="ARBA" id="ARBA00022676"/>
    </source>
</evidence>
<name>I1XIN2_METNJ</name>